<dbReference type="PANTHER" id="PTHR41523">
    <property type="entry name" value="TWO-COMPONENT SYSTEM SENSOR PROTEIN"/>
    <property type="match status" value="1"/>
</dbReference>
<keyword evidence="6" id="KW-0418">Kinase</keyword>
<reference evidence="10 11" key="1">
    <citation type="submission" date="2018-07" db="EMBL/GenBank/DDBJ databases">
        <title>Desertimonas flava gen. nov. sp. nov.</title>
        <authorList>
            <person name="Liu S."/>
        </authorList>
    </citation>
    <scope>NUCLEOTIDE SEQUENCE [LARGE SCALE GENOMIC DNA]</scope>
    <source>
        <strain evidence="10 11">16Sb5-5</strain>
    </source>
</reference>
<dbReference type="SMART" id="SM00387">
    <property type="entry name" value="HATPase_c"/>
    <property type="match status" value="1"/>
</dbReference>
<dbReference type="InterPro" id="IPR004358">
    <property type="entry name" value="Sig_transdc_His_kin-like_C"/>
</dbReference>
<dbReference type="InterPro" id="IPR036890">
    <property type="entry name" value="HATPase_C_sf"/>
</dbReference>
<dbReference type="Pfam" id="PF12282">
    <property type="entry name" value="GAF_PdtaS"/>
    <property type="match status" value="1"/>
</dbReference>
<dbReference type="InterPro" id="IPR003594">
    <property type="entry name" value="HATPase_dom"/>
</dbReference>
<dbReference type="Pfam" id="PF02518">
    <property type="entry name" value="HATPase_c"/>
    <property type="match status" value="1"/>
</dbReference>
<dbReference type="EC" id="2.7.13.3" evidence="2"/>
<feature type="domain" description="Histidine kinase" evidence="9">
    <location>
        <begin position="293"/>
        <end position="486"/>
    </location>
</feature>
<dbReference type="PRINTS" id="PR00344">
    <property type="entry name" value="BCTRLSENSOR"/>
</dbReference>
<keyword evidence="8" id="KW-0902">Two-component regulatory system</keyword>
<dbReference type="RefSeq" id="WP_114124721.1">
    <property type="nucleotide sequence ID" value="NZ_QOUI01000001.1"/>
</dbReference>
<dbReference type="GO" id="GO:0000160">
    <property type="term" value="P:phosphorelay signal transduction system"/>
    <property type="evidence" value="ECO:0007669"/>
    <property type="project" value="UniProtKB-KW"/>
</dbReference>
<dbReference type="Pfam" id="PF08448">
    <property type="entry name" value="PAS_4"/>
    <property type="match status" value="1"/>
</dbReference>
<evidence type="ECO:0000256" key="8">
    <source>
        <dbReference type="ARBA" id="ARBA00023012"/>
    </source>
</evidence>
<dbReference type="InterPro" id="IPR011495">
    <property type="entry name" value="Sig_transdc_His_kin_sub2_dim/P"/>
</dbReference>
<evidence type="ECO:0000259" key="9">
    <source>
        <dbReference type="PROSITE" id="PS50109"/>
    </source>
</evidence>
<dbReference type="PANTHER" id="PTHR41523:SF8">
    <property type="entry name" value="ETHYLENE RESPONSE SENSOR PROTEIN"/>
    <property type="match status" value="1"/>
</dbReference>
<dbReference type="InterPro" id="IPR005467">
    <property type="entry name" value="His_kinase_dom"/>
</dbReference>
<dbReference type="Proteomes" id="UP000252770">
    <property type="component" value="Unassembled WGS sequence"/>
</dbReference>
<proteinExistence type="predicted"/>
<evidence type="ECO:0000256" key="7">
    <source>
        <dbReference type="ARBA" id="ARBA00022840"/>
    </source>
</evidence>
<keyword evidence="11" id="KW-1185">Reference proteome</keyword>
<comment type="catalytic activity">
    <reaction evidence="1">
        <text>ATP + protein L-histidine = ADP + protein N-phospho-L-histidine.</text>
        <dbReference type="EC" id="2.7.13.3"/>
    </reaction>
</comment>
<evidence type="ECO:0000256" key="1">
    <source>
        <dbReference type="ARBA" id="ARBA00000085"/>
    </source>
</evidence>
<sequence length="494" mass="53491">MPMMAEILAEHTALTPEEAEALRRLTQEWHLIADLAFSDLVLWVPDRDPNMLWAAAQVRPVTGPTALFDDMVGDLIAYQPENLVSEAYLSGTTTRTSENKLQAGVPVDVTAVPVTVDGRTVAVLERSTNRLGLRATSTLEDAYLEIADVLCQMVEHGLFPLPGHPADPSSSPRVGDGLIRVNAEGDITYASPNAVSVYRRMGFDGDLVDEDFFELTDELARRDSRANPSVGEALYGTEVAEFDLHTGDSDLRARILPLVADGEPDGLLVLCRDVTELRERERRLIGKDATIREIHHRVKNNLQTVAALLRMQARRIQSTEGRDALNEAMSRVAAIASVHETLSQSYDEEVAFDDVADRVLRIVGDVSAAHGQVQATRRGSFGLIPAAMATGLSLVMTELCQNAVEHGLESASGQVLVEPRRVDHALELLVSDEGKGLPEGFSLAQSKSLGLSIVSTLVADLGGEFTLGPNPAGRGSTARVWLPMDEVPDHSSLS</sequence>
<evidence type="ECO:0000313" key="10">
    <source>
        <dbReference type="EMBL" id="RCK71019.1"/>
    </source>
</evidence>
<keyword evidence="5" id="KW-0547">Nucleotide-binding</keyword>
<comment type="caution">
    <text evidence="10">The sequence shown here is derived from an EMBL/GenBank/DDBJ whole genome shotgun (WGS) entry which is preliminary data.</text>
</comment>
<dbReference type="InterPro" id="IPR013656">
    <property type="entry name" value="PAS_4"/>
</dbReference>
<evidence type="ECO:0000256" key="6">
    <source>
        <dbReference type="ARBA" id="ARBA00022777"/>
    </source>
</evidence>
<evidence type="ECO:0000256" key="5">
    <source>
        <dbReference type="ARBA" id="ARBA00022741"/>
    </source>
</evidence>
<protein>
    <recommendedName>
        <fullName evidence="2">histidine kinase</fullName>
        <ecNumber evidence="2">2.7.13.3</ecNumber>
    </recommendedName>
</protein>
<dbReference type="InterPro" id="IPR038424">
    <property type="entry name" value="H_kinase_PdtaS_GAF_sf"/>
</dbReference>
<accession>A0A367YZT9</accession>
<gene>
    <name evidence="10" type="ORF">DT076_00595</name>
</gene>
<keyword evidence="7" id="KW-0067">ATP-binding</keyword>
<name>A0A367YZT9_9ACTN</name>
<dbReference type="InterPro" id="IPR022066">
    <property type="entry name" value="PdtaS_GAF"/>
</dbReference>
<dbReference type="EMBL" id="QOUI01000001">
    <property type="protein sequence ID" value="RCK71019.1"/>
    <property type="molecule type" value="Genomic_DNA"/>
</dbReference>
<dbReference type="Pfam" id="PF07568">
    <property type="entry name" value="HisKA_2"/>
    <property type="match status" value="1"/>
</dbReference>
<evidence type="ECO:0000256" key="2">
    <source>
        <dbReference type="ARBA" id="ARBA00012438"/>
    </source>
</evidence>
<dbReference type="GO" id="GO:0004673">
    <property type="term" value="F:protein histidine kinase activity"/>
    <property type="evidence" value="ECO:0007669"/>
    <property type="project" value="UniProtKB-EC"/>
</dbReference>
<dbReference type="InterPro" id="IPR011102">
    <property type="entry name" value="Sig_transdc_His_kinase_HWE"/>
</dbReference>
<dbReference type="SUPFAM" id="SSF55874">
    <property type="entry name" value="ATPase domain of HSP90 chaperone/DNA topoisomerase II/histidine kinase"/>
    <property type="match status" value="1"/>
</dbReference>
<dbReference type="PROSITE" id="PS50109">
    <property type="entry name" value="HIS_KIN"/>
    <property type="match status" value="1"/>
</dbReference>
<keyword evidence="4" id="KW-0808">Transferase</keyword>
<dbReference type="Gene3D" id="3.30.450.280">
    <property type="entry name" value="GAF domain"/>
    <property type="match status" value="1"/>
</dbReference>
<dbReference type="Gene3D" id="3.30.450.20">
    <property type="entry name" value="PAS domain"/>
    <property type="match status" value="1"/>
</dbReference>
<evidence type="ECO:0000256" key="3">
    <source>
        <dbReference type="ARBA" id="ARBA00022553"/>
    </source>
</evidence>
<dbReference type="AlphaFoldDB" id="A0A367YZT9"/>
<dbReference type="GO" id="GO:0005524">
    <property type="term" value="F:ATP binding"/>
    <property type="evidence" value="ECO:0007669"/>
    <property type="project" value="UniProtKB-KW"/>
</dbReference>
<organism evidence="10 11">
    <name type="scientific">Desertihabitans brevis</name>
    <dbReference type="NCBI Taxonomy" id="2268447"/>
    <lineage>
        <taxon>Bacteria</taxon>
        <taxon>Bacillati</taxon>
        <taxon>Actinomycetota</taxon>
        <taxon>Actinomycetes</taxon>
        <taxon>Propionibacteriales</taxon>
        <taxon>Propionibacteriaceae</taxon>
        <taxon>Desertihabitans</taxon>
    </lineage>
</organism>
<keyword evidence="3" id="KW-0597">Phosphoprotein</keyword>
<evidence type="ECO:0000256" key="4">
    <source>
        <dbReference type="ARBA" id="ARBA00022679"/>
    </source>
</evidence>
<evidence type="ECO:0000313" key="11">
    <source>
        <dbReference type="Proteomes" id="UP000252770"/>
    </source>
</evidence>
<dbReference type="Gene3D" id="3.30.565.10">
    <property type="entry name" value="Histidine kinase-like ATPase, C-terminal domain"/>
    <property type="match status" value="1"/>
</dbReference>
<dbReference type="SMART" id="SM00911">
    <property type="entry name" value="HWE_HK"/>
    <property type="match status" value="1"/>
</dbReference>